<dbReference type="EMBL" id="OVEO01000019">
    <property type="protein sequence ID" value="SPR01765.1"/>
    <property type="molecule type" value="Genomic_DNA"/>
</dbReference>
<evidence type="ECO:0000313" key="4">
    <source>
        <dbReference type="Proteomes" id="UP000290189"/>
    </source>
</evidence>
<name>A0A3P3YNH6_PLABS</name>
<feature type="coiled-coil region" evidence="1">
    <location>
        <begin position="147"/>
        <end position="202"/>
    </location>
</feature>
<evidence type="ECO:0000256" key="2">
    <source>
        <dbReference type="SAM" id="MobiDB-lite"/>
    </source>
</evidence>
<keyword evidence="1" id="KW-0175">Coiled coil</keyword>
<gene>
    <name evidence="3" type="ORF">PLBR_LOCUS8980</name>
</gene>
<feature type="compositionally biased region" description="Low complexity" evidence="2">
    <location>
        <begin position="325"/>
        <end position="342"/>
    </location>
</feature>
<proteinExistence type="predicted"/>
<reference evidence="3 4" key="1">
    <citation type="submission" date="2018-03" db="EMBL/GenBank/DDBJ databases">
        <authorList>
            <person name="Fogelqvist J."/>
        </authorList>
    </citation>
    <scope>NUCLEOTIDE SEQUENCE [LARGE SCALE GENOMIC DNA]</scope>
</reference>
<protein>
    <submittedName>
        <fullName evidence="3">Uncharacterized protein</fullName>
    </submittedName>
</protein>
<evidence type="ECO:0000256" key="1">
    <source>
        <dbReference type="SAM" id="Coils"/>
    </source>
</evidence>
<keyword evidence="3" id="KW-0496">Mitochondrion</keyword>
<sequence length="368" mass="39408">MLADVRTSIRVRSLQHRRAASAGSLRPQHPRQVQVPVAGGAVRVARQLQPTTGTTWQLRRPATGAAVLGTRAFRSRLLDVEVDLAESLERLAGQQAERLAVARRFLQQVIAADPLLGPILERVRAEYDRAVQGGDDLDRRVVDEMSMAKLLSMNDGLKAALARHRREAADKDGKLAQLTARCEILELEKEQLKEEVIDLRQTIEASLPTGRQARLAQGPGAATSNDADLERTGRYCQVDLVALDDADRGASRNVVRHQTMITVDGLKAIERTVATLESEKVAMEAATGEAVKVLTKAGAQYDTLTASWQARHAAVFDKAAGPRSGEATDAAGAAEVPGAHAASLRTPGAPERAHPADAPGASPSHVVS</sequence>
<organism evidence="3 4">
    <name type="scientific">Plasmodiophora brassicae</name>
    <name type="common">Clubroot disease agent</name>
    <dbReference type="NCBI Taxonomy" id="37360"/>
    <lineage>
        <taxon>Eukaryota</taxon>
        <taxon>Sar</taxon>
        <taxon>Rhizaria</taxon>
        <taxon>Endomyxa</taxon>
        <taxon>Phytomyxea</taxon>
        <taxon>Plasmodiophorida</taxon>
        <taxon>Plasmodiophoridae</taxon>
        <taxon>Plasmodiophora</taxon>
    </lineage>
</organism>
<accession>A0A3P3YNH6</accession>
<evidence type="ECO:0000313" key="3">
    <source>
        <dbReference type="EMBL" id="SPR01765.1"/>
    </source>
</evidence>
<dbReference type="AlphaFoldDB" id="A0A3P3YNH6"/>
<dbReference type="Proteomes" id="UP000290189">
    <property type="component" value="Unassembled WGS sequence"/>
</dbReference>
<feature type="region of interest" description="Disordered" evidence="2">
    <location>
        <begin position="319"/>
        <end position="368"/>
    </location>
</feature>
<geneLocation type="mitochondrion" evidence="3"/>